<accession>A0ACC2TYQ3</accession>
<reference evidence="1" key="1">
    <citation type="submission" date="2022-04" db="EMBL/GenBank/DDBJ databases">
        <title>Genome of the entomopathogenic fungus Entomophthora muscae.</title>
        <authorList>
            <person name="Elya C."/>
            <person name="Lovett B.R."/>
            <person name="Lee E."/>
            <person name="Macias A.M."/>
            <person name="Hajek A.E."/>
            <person name="De Bivort B.L."/>
            <person name="Kasson M.T."/>
            <person name="De Fine Licht H.H."/>
            <person name="Stajich J.E."/>
        </authorList>
    </citation>
    <scope>NUCLEOTIDE SEQUENCE</scope>
    <source>
        <strain evidence="1">Berkeley</strain>
    </source>
</reference>
<sequence>MDSENEEQLTEFPPEYSGDLVSSPSQEASRDYSEDEEEEPKLKYDRLSTSAFDSHLKGDAASTIAVGDKVLVIGTHGGKVYILDLMGNILACYACHRATVTSLSLDATSQYVASSSDDGTMVINGVHTKSRQVKDYKRPLKAVAMSPDFAGSSHQRVAAGGLAGSLILNEKGWWGFRDTILQTGDGPILEIKWQSNLIAWASDSGVKVYDVSAQKRVGFVGRPEGSPRPDLFPCHLHWLTPAGNQSQMLLIGWADMVKVVRVNTSNGSMLHPHIQSQLSAIEVTTIFRTDFIVCGLAPLGDQFIFLAHSAPDWSDEDHASTSGPQPPEIRLVDPEDGQASADVLAVRGYEKFKANDYKLAVVPGGDLYYILSPKDLVTARVRDIDDHIEWNLEMSRYEEALNLVRNGTSKQFSLAGVGRQYMEHLLAYEDYERAASLCPDILGEDVAAWEGWVFAFAEIGRLDAIVGHVPTRKPILSSTVYEMILAFFLAADRARFFSTLRAWPAALYNVPSIIEAALDALAEARDPLLLESLAELYQLNCQPEKALEFLLELRNPLAFRLVQEFNLYSAIKDQVVALMQFDIDQYDNPEAYQAADVRETCEGRAVVLLARNIEAIPISSVVEQLHSHPLFLHVYLHALFTRDSHLASAYHDIQVELYAEYDYPLLLNFLKTSNDYSLEKAYRVCGLRDLVPEMVFVLGRMGDHHKALHLIIQRLEDVNQAIDYAKEHDDKELWEDLLKYSSDKPAFLKGLLESAGSHLAPAQVIRAIPLGLEIPGLKSSILQILQDYNLQMSLRRGCEKVLNRDRSMLSQKLKQYQRRAIIPSLECQKCHLPATMEHTTVMFFCNHTYHQECIRVKSNVSNHVSSYGDLFPKAAVVSTLHQKSPDAQAAVDLVASKNEYAILMGKAFTQCPRCRDLQAESDAQRQQRHGNRTKLRWNWEQPNLMGLLNPTVQSPPVLIPSEDSDLPPMVNFSDM</sequence>
<comment type="caution">
    <text evidence="1">The sequence shown here is derived from an EMBL/GenBank/DDBJ whole genome shotgun (WGS) entry which is preliminary data.</text>
</comment>
<name>A0ACC2TYQ3_9FUNG</name>
<protein>
    <submittedName>
        <fullName evidence="1">Vacuolar protein sorting-associated protein 41</fullName>
    </submittedName>
</protein>
<proteinExistence type="predicted"/>
<dbReference type="Proteomes" id="UP001165960">
    <property type="component" value="Unassembled WGS sequence"/>
</dbReference>
<evidence type="ECO:0000313" key="1">
    <source>
        <dbReference type="EMBL" id="KAJ9079813.1"/>
    </source>
</evidence>
<organism evidence="1 2">
    <name type="scientific">Entomophthora muscae</name>
    <dbReference type="NCBI Taxonomy" id="34485"/>
    <lineage>
        <taxon>Eukaryota</taxon>
        <taxon>Fungi</taxon>
        <taxon>Fungi incertae sedis</taxon>
        <taxon>Zoopagomycota</taxon>
        <taxon>Entomophthoromycotina</taxon>
        <taxon>Entomophthoromycetes</taxon>
        <taxon>Entomophthorales</taxon>
        <taxon>Entomophthoraceae</taxon>
        <taxon>Entomophthora</taxon>
    </lineage>
</organism>
<gene>
    <name evidence="1" type="primary">VPS41_3</name>
    <name evidence="1" type="ORF">DSO57_1031678</name>
</gene>
<keyword evidence="2" id="KW-1185">Reference proteome</keyword>
<dbReference type="EMBL" id="QTSX02001650">
    <property type="protein sequence ID" value="KAJ9079813.1"/>
    <property type="molecule type" value="Genomic_DNA"/>
</dbReference>
<evidence type="ECO:0000313" key="2">
    <source>
        <dbReference type="Proteomes" id="UP001165960"/>
    </source>
</evidence>